<organism evidence="1 2">
    <name type="scientific">Mortierella isabellina</name>
    <name type="common">Filamentous fungus</name>
    <name type="synonym">Umbelopsis isabellina</name>
    <dbReference type="NCBI Taxonomy" id="91625"/>
    <lineage>
        <taxon>Eukaryota</taxon>
        <taxon>Fungi</taxon>
        <taxon>Fungi incertae sedis</taxon>
        <taxon>Mucoromycota</taxon>
        <taxon>Mucoromycotina</taxon>
        <taxon>Umbelopsidomycetes</taxon>
        <taxon>Umbelopsidales</taxon>
        <taxon>Umbelopsidaceae</taxon>
        <taxon>Umbelopsis</taxon>
    </lineage>
</organism>
<sequence length="161" mass="17837">MARTAAILGYFGPRLEANTTFRYGAFVDLFGSLWCELAERQSCNCGAYIVAMAVSGARADAMMGRLCAPIDYFAEQFAVMAEIRDSIINDLFSTMSTNLPPWYRILPRDTEANGKSCHHVNVDPPKRTGWGFISDTLNIDPKDKYRVASYCNDSDIADIAA</sequence>
<dbReference type="EMBL" id="JAEPQZ010000003">
    <property type="protein sequence ID" value="KAG2183810.1"/>
    <property type="molecule type" value="Genomic_DNA"/>
</dbReference>
<evidence type="ECO:0000313" key="2">
    <source>
        <dbReference type="Proteomes" id="UP000654370"/>
    </source>
</evidence>
<gene>
    <name evidence="1" type="ORF">INT43_006821</name>
</gene>
<dbReference type="AlphaFoldDB" id="A0A8H7Q1Y2"/>
<keyword evidence="2" id="KW-1185">Reference proteome</keyword>
<reference evidence="1" key="1">
    <citation type="submission" date="2020-12" db="EMBL/GenBank/DDBJ databases">
        <title>Metabolic potential, ecology and presence of endohyphal bacteria is reflected in genomic diversity of Mucoromycotina.</title>
        <authorList>
            <person name="Muszewska A."/>
            <person name="Okrasinska A."/>
            <person name="Steczkiewicz K."/>
            <person name="Drgas O."/>
            <person name="Orlowska M."/>
            <person name="Perlinska-Lenart U."/>
            <person name="Aleksandrzak-Piekarczyk T."/>
            <person name="Szatraj K."/>
            <person name="Zielenkiewicz U."/>
            <person name="Pilsyk S."/>
            <person name="Malc E."/>
            <person name="Mieczkowski P."/>
            <person name="Kruszewska J.S."/>
            <person name="Biernat P."/>
            <person name="Pawlowska J."/>
        </authorList>
    </citation>
    <scope>NUCLEOTIDE SEQUENCE</scope>
    <source>
        <strain evidence="1">WA0000067209</strain>
    </source>
</reference>
<comment type="caution">
    <text evidence="1">The sequence shown here is derived from an EMBL/GenBank/DDBJ whole genome shotgun (WGS) entry which is preliminary data.</text>
</comment>
<accession>A0A8H7Q1Y2</accession>
<name>A0A8H7Q1Y2_MORIS</name>
<dbReference type="Proteomes" id="UP000654370">
    <property type="component" value="Unassembled WGS sequence"/>
</dbReference>
<proteinExistence type="predicted"/>
<evidence type="ECO:0000313" key="1">
    <source>
        <dbReference type="EMBL" id="KAG2183810.1"/>
    </source>
</evidence>
<protein>
    <submittedName>
        <fullName evidence="1">Uncharacterized protein</fullName>
    </submittedName>
</protein>